<feature type="non-terminal residue" evidence="1">
    <location>
        <position position="1"/>
    </location>
</feature>
<dbReference type="RefSeq" id="XP_009518173.1">
    <property type="nucleotide sequence ID" value="XM_009519878.1"/>
</dbReference>
<evidence type="ECO:0000313" key="2">
    <source>
        <dbReference type="Proteomes" id="UP000002640"/>
    </source>
</evidence>
<dbReference type="GeneID" id="20650698"/>
<gene>
    <name evidence="1" type="ORF">PHYSODRAFT_379990</name>
</gene>
<dbReference type="InParanoid" id="G4YRF1"/>
<dbReference type="EMBL" id="JH159152">
    <property type="protein sequence ID" value="EGZ22885.1"/>
    <property type="molecule type" value="Genomic_DNA"/>
</dbReference>
<reference evidence="1 2" key="1">
    <citation type="journal article" date="2006" name="Science">
        <title>Phytophthora genome sequences uncover evolutionary origins and mechanisms of pathogenesis.</title>
        <authorList>
            <person name="Tyler B.M."/>
            <person name="Tripathy S."/>
            <person name="Zhang X."/>
            <person name="Dehal P."/>
            <person name="Jiang R.H."/>
            <person name="Aerts A."/>
            <person name="Arredondo F.D."/>
            <person name="Baxter L."/>
            <person name="Bensasson D."/>
            <person name="Beynon J.L."/>
            <person name="Chapman J."/>
            <person name="Damasceno C.M."/>
            <person name="Dorrance A.E."/>
            <person name="Dou D."/>
            <person name="Dickerman A.W."/>
            <person name="Dubchak I.L."/>
            <person name="Garbelotto M."/>
            <person name="Gijzen M."/>
            <person name="Gordon S.G."/>
            <person name="Govers F."/>
            <person name="Grunwald N.J."/>
            <person name="Huang W."/>
            <person name="Ivors K.L."/>
            <person name="Jones R.W."/>
            <person name="Kamoun S."/>
            <person name="Krampis K."/>
            <person name="Lamour K.H."/>
            <person name="Lee M.K."/>
            <person name="McDonald W.H."/>
            <person name="Medina M."/>
            <person name="Meijer H.J."/>
            <person name="Nordberg E.K."/>
            <person name="Maclean D.J."/>
            <person name="Ospina-Giraldo M.D."/>
            <person name="Morris P.F."/>
            <person name="Phuntumart V."/>
            <person name="Putnam N.H."/>
            <person name="Rash S."/>
            <person name="Rose J.K."/>
            <person name="Sakihama Y."/>
            <person name="Salamov A.A."/>
            <person name="Savidor A."/>
            <person name="Scheuring C.F."/>
            <person name="Smith B.M."/>
            <person name="Sobral B.W."/>
            <person name="Terry A."/>
            <person name="Torto-Alalibo T.A."/>
            <person name="Win J."/>
            <person name="Xu Z."/>
            <person name="Zhang H."/>
            <person name="Grigoriev I.V."/>
            <person name="Rokhsar D.S."/>
            <person name="Boore J.L."/>
        </authorList>
    </citation>
    <scope>NUCLEOTIDE SEQUENCE [LARGE SCALE GENOMIC DNA]</scope>
    <source>
        <strain evidence="1 2">P6497</strain>
    </source>
</reference>
<dbReference type="KEGG" id="psoj:PHYSODRAFT_379990"/>
<protein>
    <submittedName>
        <fullName evidence="1">Uncharacterized protein</fullName>
    </submittedName>
</protein>
<feature type="non-terminal residue" evidence="1">
    <location>
        <position position="87"/>
    </location>
</feature>
<name>G4YRF1_PHYSP</name>
<accession>G4YRF1</accession>
<organism evidence="1 2">
    <name type="scientific">Phytophthora sojae (strain P6497)</name>
    <name type="common">Soybean stem and root rot agent</name>
    <name type="synonym">Phytophthora megasperma f. sp. glycines</name>
    <dbReference type="NCBI Taxonomy" id="1094619"/>
    <lineage>
        <taxon>Eukaryota</taxon>
        <taxon>Sar</taxon>
        <taxon>Stramenopiles</taxon>
        <taxon>Oomycota</taxon>
        <taxon>Peronosporomycetes</taxon>
        <taxon>Peronosporales</taxon>
        <taxon>Peronosporaceae</taxon>
        <taxon>Phytophthora</taxon>
    </lineage>
</organism>
<dbReference type="AlphaFoldDB" id="G4YRF1"/>
<dbReference type="Proteomes" id="UP000002640">
    <property type="component" value="Unassembled WGS sequence"/>
</dbReference>
<keyword evidence="2" id="KW-1185">Reference proteome</keyword>
<sequence length="87" mass="10007">ARHVYKLAVTATTRRHGKRNVSGRSAAWLQDHPQIAQALAHVTWRDIRRITGVTGWGEQVLYRLKLQAFTWWDSTRKVPGCPVEECL</sequence>
<proteinExistence type="predicted"/>
<evidence type="ECO:0000313" key="1">
    <source>
        <dbReference type="EMBL" id="EGZ22885.1"/>
    </source>
</evidence>